<keyword evidence="2" id="KW-1133">Transmembrane helix</keyword>
<feature type="chain" id="PRO_5013755654" description="Gram-positive cocci surface proteins LPxTG domain-containing protein" evidence="3">
    <location>
        <begin position="24"/>
        <end position="104"/>
    </location>
</feature>
<reference evidence="4 5" key="1">
    <citation type="submission" date="2017-09" db="EMBL/GenBank/DDBJ databases">
        <title>Depth-based differentiation of microbial function through sediment-hosted aquifers and enrichment of novel symbionts in the deep terrestrial subsurface.</title>
        <authorList>
            <person name="Probst A.J."/>
            <person name="Ladd B."/>
            <person name="Jarett J.K."/>
            <person name="Geller-Mcgrath D.E."/>
            <person name="Sieber C.M."/>
            <person name="Emerson J.B."/>
            <person name="Anantharaman K."/>
            <person name="Thomas B.C."/>
            <person name="Malmstrom R."/>
            <person name="Stieglmeier M."/>
            <person name="Klingl A."/>
            <person name="Woyke T."/>
            <person name="Ryan C.M."/>
            <person name="Banfield J.F."/>
        </authorList>
    </citation>
    <scope>NUCLEOTIDE SEQUENCE [LARGE SCALE GENOMIC DNA]</scope>
    <source>
        <strain evidence="4">CG22_combo_CG10-13_8_21_14_all_38_20</strain>
    </source>
</reference>
<dbReference type="Proteomes" id="UP000231246">
    <property type="component" value="Unassembled WGS sequence"/>
</dbReference>
<comment type="caution">
    <text evidence="4">The sequence shown here is derived from an EMBL/GenBank/DDBJ whole genome shotgun (WGS) entry which is preliminary data.</text>
</comment>
<name>A0A2H0BUV2_9BACT</name>
<gene>
    <name evidence="4" type="ORF">COW99_04085</name>
</gene>
<dbReference type="EMBL" id="PCTA01000026">
    <property type="protein sequence ID" value="PIP61453.1"/>
    <property type="molecule type" value="Genomic_DNA"/>
</dbReference>
<accession>A0A2H0BUV2</accession>
<evidence type="ECO:0000256" key="3">
    <source>
        <dbReference type="SAM" id="SignalP"/>
    </source>
</evidence>
<evidence type="ECO:0008006" key="6">
    <source>
        <dbReference type="Google" id="ProtNLM"/>
    </source>
</evidence>
<evidence type="ECO:0000256" key="2">
    <source>
        <dbReference type="SAM" id="Phobius"/>
    </source>
</evidence>
<evidence type="ECO:0000313" key="5">
    <source>
        <dbReference type="Proteomes" id="UP000231246"/>
    </source>
</evidence>
<protein>
    <recommendedName>
        <fullName evidence="6">Gram-positive cocci surface proteins LPxTG domain-containing protein</fullName>
    </recommendedName>
</protein>
<sequence>MKTVLIIVIANLLLFTASQPVSAQVICSSAEGEFGPTCAATIVPPTNTPIPPTNPTNPTLPPANTPIPELPRSGNTTTPALLIFGGGVIFLLGLGSLKSFKTGF</sequence>
<feature type="transmembrane region" description="Helical" evidence="2">
    <location>
        <begin position="80"/>
        <end position="97"/>
    </location>
</feature>
<organism evidence="4 5">
    <name type="scientific">Candidatus Roizmanbacteria bacterium CG22_combo_CG10-13_8_21_14_all_38_20</name>
    <dbReference type="NCBI Taxonomy" id="1974862"/>
    <lineage>
        <taxon>Bacteria</taxon>
        <taxon>Candidatus Roizmaniibacteriota</taxon>
    </lineage>
</organism>
<evidence type="ECO:0000313" key="4">
    <source>
        <dbReference type="EMBL" id="PIP61453.1"/>
    </source>
</evidence>
<feature type="region of interest" description="Disordered" evidence="1">
    <location>
        <begin position="47"/>
        <end position="66"/>
    </location>
</feature>
<evidence type="ECO:0000256" key="1">
    <source>
        <dbReference type="SAM" id="MobiDB-lite"/>
    </source>
</evidence>
<keyword evidence="2" id="KW-0472">Membrane</keyword>
<feature type="signal peptide" evidence="3">
    <location>
        <begin position="1"/>
        <end position="23"/>
    </location>
</feature>
<keyword evidence="3" id="KW-0732">Signal</keyword>
<dbReference type="AlphaFoldDB" id="A0A2H0BUV2"/>
<keyword evidence="2" id="KW-0812">Transmembrane</keyword>
<proteinExistence type="predicted"/>